<keyword evidence="2" id="KW-1185">Reference proteome</keyword>
<proteinExistence type="predicted"/>
<evidence type="ECO:0008006" key="3">
    <source>
        <dbReference type="Google" id="ProtNLM"/>
    </source>
</evidence>
<protein>
    <recommendedName>
        <fullName evidence="3">F-box domain-containing protein</fullName>
    </recommendedName>
</protein>
<dbReference type="Proteomes" id="UP000748025">
    <property type="component" value="Unassembled WGS sequence"/>
</dbReference>
<reference evidence="1" key="1">
    <citation type="journal article" date="2020" name="bioRxiv">
        <title>Whole genome comparisons of ergot fungi reveals the divergence and evolution of species within the genus Claviceps are the result of varying mechanisms driving genome evolution and host range expansion.</title>
        <authorList>
            <person name="Wyka S.A."/>
            <person name="Mondo S.J."/>
            <person name="Liu M."/>
            <person name="Dettman J."/>
            <person name="Nalam V."/>
            <person name="Broders K.D."/>
        </authorList>
    </citation>
    <scope>NUCLEOTIDE SEQUENCE</scope>
    <source>
        <strain evidence="1">CCC 602</strain>
    </source>
</reference>
<name>A0A9P7SYN5_9HYPO</name>
<evidence type="ECO:0000313" key="1">
    <source>
        <dbReference type="EMBL" id="KAG6012061.1"/>
    </source>
</evidence>
<dbReference type="AlphaFoldDB" id="A0A9P7SYN5"/>
<gene>
    <name evidence="1" type="ORF">E4U43_007958</name>
</gene>
<comment type="caution">
    <text evidence="1">The sequence shown here is derived from an EMBL/GenBank/DDBJ whole genome shotgun (WGS) entry which is preliminary data.</text>
</comment>
<dbReference type="OrthoDB" id="3637487at2759"/>
<sequence length="349" mass="39811">MSLLLRLPPEIMFNILRLLGSAFFHQDIRRLLISKWWYAFAWSVFCQDLKLHAGSLERFVLASKRANLLHSIRKYVQTVDLGLNGFEDWHSTLSTSNATESTDVDLEVVHVWTSKLNGYMADLAGILQQCTKLRLLKIEARPERHPLHLRLQRRDYLTASPLASLVSISQLTCLEIDTAGTHLMDDNDGPKLHLCSKIRTLLPTLRRLRYRMSSVCPTLLDVSAGGMPLALEEVIINLSLSDNRGSDTSYRYPSRCEALPEDNFPRLKADMESCARELVLQMNNLRIFRILSHTFPGMDLHSFDVLAERQMILAPTASWDADGEELEERVSEKDLFDSDSSSEEFFISL</sequence>
<evidence type="ECO:0000313" key="2">
    <source>
        <dbReference type="Proteomes" id="UP000748025"/>
    </source>
</evidence>
<accession>A0A9P7SYN5</accession>
<dbReference type="EMBL" id="SRPW01000788">
    <property type="protein sequence ID" value="KAG6012061.1"/>
    <property type="molecule type" value="Genomic_DNA"/>
</dbReference>
<organism evidence="1 2">
    <name type="scientific">Claviceps pusilla</name>
    <dbReference type="NCBI Taxonomy" id="123648"/>
    <lineage>
        <taxon>Eukaryota</taxon>
        <taxon>Fungi</taxon>
        <taxon>Dikarya</taxon>
        <taxon>Ascomycota</taxon>
        <taxon>Pezizomycotina</taxon>
        <taxon>Sordariomycetes</taxon>
        <taxon>Hypocreomycetidae</taxon>
        <taxon>Hypocreales</taxon>
        <taxon>Clavicipitaceae</taxon>
        <taxon>Claviceps</taxon>
    </lineage>
</organism>